<keyword evidence="2" id="KW-1185">Reference proteome</keyword>
<proteinExistence type="predicted"/>
<organism evidence="1 2">
    <name type="scientific">Echinococcus multilocularis</name>
    <name type="common">Fox tapeworm</name>
    <dbReference type="NCBI Taxonomy" id="6211"/>
    <lineage>
        <taxon>Eukaryota</taxon>
        <taxon>Metazoa</taxon>
        <taxon>Spiralia</taxon>
        <taxon>Lophotrochozoa</taxon>
        <taxon>Platyhelminthes</taxon>
        <taxon>Cestoda</taxon>
        <taxon>Eucestoda</taxon>
        <taxon>Cyclophyllidea</taxon>
        <taxon>Taeniidae</taxon>
        <taxon>Echinococcus</taxon>
    </lineage>
</organism>
<reference evidence="1" key="2">
    <citation type="submission" date="2015-11" db="EMBL/GenBank/DDBJ databases">
        <authorList>
            <person name="Zhang Y."/>
            <person name="Guo Z."/>
        </authorList>
    </citation>
    <scope>NUCLEOTIDE SEQUENCE</scope>
</reference>
<dbReference type="EMBL" id="LN902843">
    <property type="protein sequence ID" value="CUT98636.1"/>
    <property type="molecule type" value="Genomic_DNA"/>
</dbReference>
<dbReference type="Proteomes" id="UP000017246">
    <property type="component" value="Unassembled WGS sequence"/>
</dbReference>
<reference evidence="1" key="1">
    <citation type="journal article" date="2013" name="Nature">
        <title>The genomes of four tapeworm species reveal adaptations to parasitism.</title>
        <authorList>
            <person name="Tsai I.J."/>
            <person name="Zarowiecki M."/>
            <person name="Holroyd N."/>
            <person name="Garciarrubio A."/>
            <person name="Sanchez-Flores A."/>
            <person name="Brooks K.L."/>
            <person name="Tracey A."/>
            <person name="Bobes R.J."/>
            <person name="Fragoso G."/>
            <person name="Sciutto E."/>
            <person name="Aslett M."/>
            <person name="Beasley H."/>
            <person name="Bennett H.M."/>
            <person name="Cai J."/>
            <person name="Camicia F."/>
            <person name="Clark R."/>
            <person name="Cucher M."/>
            <person name="De Silva N."/>
            <person name="Day T.A."/>
            <person name="Deplazes P."/>
            <person name="Estrada K."/>
            <person name="Fernandez C."/>
            <person name="Holland P.W."/>
            <person name="Hou J."/>
            <person name="Hu S."/>
            <person name="Huckvale T."/>
            <person name="Hung S.S."/>
            <person name="Kamenetzky L."/>
            <person name="Keane J.A."/>
            <person name="Kiss F."/>
            <person name="Koziol U."/>
            <person name="Lambert O."/>
            <person name="Liu K."/>
            <person name="Luo X."/>
            <person name="Luo Y."/>
            <person name="Macchiaroli N."/>
            <person name="Nichol S."/>
            <person name="Paps J."/>
            <person name="Parkinson J."/>
            <person name="Pouchkina-Stantcheva N."/>
            <person name="Riddiford N."/>
            <person name="Rosenzvit M."/>
            <person name="Salinas G."/>
            <person name="Wasmuth J.D."/>
            <person name="Zamanian M."/>
            <person name="Zheng Y."/>
            <person name="Cai X."/>
            <person name="Soberon X."/>
            <person name="Olson P.D."/>
            <person name="Laclette J.P."/>
            <person name="Brehm K."/>
            <person name="Berriman M."/>
            <person name="Garciarrubio A."/>
            <person name="Bobes R.J."/>
            <person name="Fragoso G."/>
            <person name="Sanchez-Flores A."/>
            <person name="Estrada K."/>
            <person name="Cevallos M.A."/>
            <person name="Morett E."/>
            <person name="Gonzalez V."/>
            <person name="Portillo T."/>
            <person name="Ochoa-Leyva A."/>
            <person name="Jose M.V."/>
            <person name="Sciutto E."/>
            <person name="Landa A."/>
            <person name="Jimenez L."/>
            <person name="Valdes V."/>
            <person name="Carrero J.C."/>
            <person name="Larralde C."/>
            <person name="Morales-Montor J."/>
            <person name="Limon-Lason J."/>
            <person name="Soberon X."/>
            <person name="Laclette J.P."/>
        </authorList>
    </citation>
    <scope>NUCLEOTIDE SEQUENCE [LARGE SCALE GENOMIC DNA]</scope>
</reference>
<protein>
    <submittedName>
        <fullName evidence="1">Plasma membrane calcium-transporting ATPase 1</fullName>
    </submittedName>
</protein>
<dbReference type="OrthoDB" id="6268482at2759"/>
<evidence type="ECO:0000313" key="2">
    <source>
        <dbReference type="Proteomes" id="UP000017246"/>
    </source>
</evidence>
<dbReference type="AlphaFoldDB" id="A0A0S4MKD4"/>
<name>A0A0S4MKD4_ECHMU</name>
<sequence length="141" mass="15450">MICLKKESYGRYTCVLDYLGTGRVEWNVYLNEVGVSGSQPHGTVTPRLRGVGLPTGGAVASRLKLEQRIQHSPRAVVALDLLLHLVEDEQREGSGCSSLLVPQNASALVDRSTPFWCYAKNEISVSGVRWPQDHDAPECSV</sequence>
<accession>A0A0S4MKD4</accession>
<evidence type="ECO:0000313" key="1">
    <source>
        <dbReference type="EMBL" id="CUT98636.1"/>
    </source>
</evidence>